<dbReference type="PANTHER" id="PTHR12210">
    <property type="entry name" value="DULLARD PROTEIN PHOSPHATASE"/>
    <property type="match status" value="1"/>
</dbReference>
<reference evidence="3 4" key="1">
    <citation type="journal article" date="2016" name="Mol. Biol. Evol.">
        <title>Comparative Genomics of Early-Diverging Mushroom-Forming Fungi Provides Insights into the Origins of Lignocellulose Decay Capabilities.</title>
        <authorList>
            <person name="Nagy L.G."/>
            <person name="Riley R."/>
            <person name="Tritt A."/>
            <person name="Adam C."/>
            <person name="Daum C."/>
            <person name="Floudas D."/>
            <person name="Sun H."/>
            <person name="Yadav J.S."/>
            <person name="Pangilinan J."/>
            <person name="Larsson K.H."/>
            <person name="Matsuura K."/>
            <person name="Barry K."/>
            <person name="Labutti K."/>
            <person name="Kuo R."/>
            <person name="Ohm R.A."/>
            <person name="Bhattacharya S.S."/>
            <person name="Shirouzu T."/>
            <person name="Yoshinaga Y."/>
            <person name="Martin F.M."/>
            <person name="Grigoriev I.V."/>
            <person name="Hibbett D.S."/>
        </authorList>
    </citation>
    <scope>NUCLEOTIDE SEQUENCE [LARGE SCALE GENOMIC DNA]</scope>
    <source>
        <strain evidence="3 4">L-15889</strain>
    </source>
</reference>
<dbReference type="NCBIfam" id="TIGR02251">
    <property type="entry name" value="HIF-SF_euk"/>
    <property type="match status" value="1"/>
</dbReference>
<dbReference type="Proteomes" id="UP000076727">
    <property type="component" value="Unassembled WGS sequence"/>
</dbReference>
<dbReference type="CDD" id="cd07521">
    <property type="entry name" value="HAD_FCP1-like"/>
    <property type="match status" value="1"/>
</dbReference>
<sequence length="521" mass="55826">MATIDEPVRPQDPTQDSVVASGDVAQTTTDASPDDSPTEGIQEGDAAEPVAEDVAQPAPVSVDAPPASDEIHATQDGASASRHSLISDGAEQVPPQPSTSTGQEPATATTGTMSSNTHETHTAQADESEKEKPTLTIAAPLGKRRREAREVSEGAHTASSTTERPSTPRSARTSSKRAKTSLFARFVRACTSCTHPSGRHHDIDLGEGVTRSKVSEKQPAKDGEGQQQGRESSDSTVPHSAQTIVSPTGSDDTDVIVPPTPSRLLPRSETQGVTAGAVQPPGSTGHDVVVTNDQCDDSDSSFTEEDVLNNMIHLDADTEEQMLMQKGGNGIPIVDGVPQPLLPPIASEYAGRKCLVLDLDETLVHSSLKPVPSPDYIVPVEIESFWHNFYVLKRPGVDGFLKRMGEIYEVVVFTASLSKYADPVLDRLDPDHSVAHRLFRESCYNHRGNYVKDLSQLGRPIQDTIIIDNSPASYIFHPNNAVPISSWFNDPHDTELTDLCPFLADLGQSGHDVRGILNPAA</sequence>
<dbReference type="Gene3D" id="3.40.50.1000">
    <property type="entry name" value="HAD superfamily/HAD-like"/>
    <property type="match status" value="1"/>
</dbReference>
<feature type="compositionally biased region" description="Basic and acidic residues" evidence="1">
    <location>
        <begin position="213"/>
        <end position="224"/>
    </location>
</feature>
<feature type="compositionally biased region" description="Polar residues" evidence="1">
    <location>
        <begin position="225"/>
        <end position="250"/>
    </location>
</feature>
<dbReference type="OrthoDB" id="277011at2759"/>
<protein>
    <submittedName>
        <fullName evidence="3">NIF-domain-containing protein</fullName>
    </submittedName>
</protein>
<dbReference type="InterPro" id="IPR023214">
    <property type="entry name" value="HAD_sf"/>
</dbReference>
<dbReference type="EMBL" id="KV429090">
    <property type="protein sequence ID" value="KZT66354.1"/>
    <property type="molecule type" value="Genomic_DNA"/>
</dbReference>
<organism evidence="3 4">
    <name type="scientific">Daedalea quercina L-15889</name>
    <dbReference type="NCBI Taxonomy" id="1314783"/>
    <lineage>
        <taxon>Eukaryota</taxon>
        <taxon>Fungi</taxon>
        <taxon>Dikarya</taxon>
        <taxon>Basidiomycota</taxon>
        <taxon>Agaricomycotina</taxon>
        <taxon>Agaricomycetes</taxon>
        <taxon>Polyporales</taxon>
        <taxon>Fomitopsis</taxon>
    </lineage>
</organism>
<evidence type="ECO:0000313" key="4">
    <source>
        <dbReference type="Proteomes" id="UP000076727"/>
    </source>
</evidence>
<evidence type="ECO:0000313" key="3">
    <source>
        <dbReference type="EMBL" id="KZT66354.1"/>
    </source>
</evidence>
<proteinExistence type="predicted"/>
<dbReference type="PROSITE" id="PS50969">
    <property type="entry name" value="FCP1"/>
    <property type="match status" value="1"/>
</dbReference>
<feature type="compositionally biased region" description="Low complexity" evidence="1">
    <location>
        <begin position="53"/>
        <end position="68"/>
    </location>
</feature>
<dbReference type="InterPro" id="IPR004274">
    <property type="entry name" value="FCP1_dom"/>
</dbReference>
<keyword evidence="4" id="KW-1185">Reference proteome</keyword>
<evidence type="ECO:0000259" key="2">
    <source>
        <dbReference type="PROSITE" id="PS50969"/>
    </source>
</evidence>
<feature type="domain" description="FCP1 homology" evidence="2">
    <location>
        <begin position="348"/>
        <end position="506"/>
    </location>
</feature>
<feature type="compositionally biased region" description="Low complexity" evidence="1">
    <location>
        <begin position="157"/>
        <end position="173"/>
    </location>
</feature>
<dbReference type="InterPro" id="IPR011948">
    <property type="entry name" value="Dullard_phosphatase"/>
</dbReference>
<dbReference type="FunFam" id="3.40.50.1000:FF:000093">
    <property type="entry name" value="NLI interacting factor-like phosphatase family protein"/>
    <property type="match status" value="1"/>
</dbReference>
<gene>
    <name evidence="3" type="ORF">DAEQUDRAFT_695663</name>
</gene>
<feature type="region of interest" description="Disordered" evidence="1">
    <location>
        <begin position="1"/>
        <end position="286"/>
    </location>
</feature>
<name>A0A165N0J8_9APHY</name>
<dbReference type="STRING" id="1314783.A0A165N0J8"/>
<dbReference type="GO" id="GO:0016791">
    <property type="term" value="F:phosphatase activity"/>
    <property type="evidence" value="ECO:0007669"/>
    <property type="project" value="InterPro"/>
</dbReference>
<dbReference type="InterPro" id="IPR050365">
    <property type="entry name" value="TIM50"/>
</dbReference>
<dbReference type="AlphaFoldDB" id="A0A165N0J8"/>
<dbReference type="Pfam" id="PF03031">
    <property type="entry name" value="NIF"/>
    <property type="match status" value="1"/>
</dbReference>
<dbReference type="InterPro" id="IPR036412">
    <property type="entry name" value="HAD-like_sf"/>
</dbReference>
<dbReference type="SMART" id="SM00577">
    <property type="entry name" value="CPDc"/>
    <property type="match status" value="1"/>
</dbReference>
<evidence type="ECO:0000256" key="1">
    <source>
        <dbReference type="SAM" id="MobiDB-lite"/>
    </source>
</evidence>
<accession>A0A165N0J8</accession>
<feature type="compositionally biased region" description="Polar residues" evidence="1">
    <location>
        <begin position="98"/>
        <end position="125"/>
    </location>
</feature>
<dbReference type="SUPFAM" id="SSF56784">
    <property type="entry name" value="HAD-like"/>
    <property type="match status" value="1"/>
</dbReference>